<evidence type="ECO:0008006" key="11">
    <source>
        <dbReference type="Google" id="ProtNLM"/>
    </source>
</evidence>
<keyword evidence="6" id="KW-1133">Transmembrane helix</keyword>
<dbReference type="InterPro" id="IPR002919">
    <property type="entry name" value="TIL_dom"/>
</dbReference>
<keyword evidence="3" id="KW-0732">Signal</keyword>
<evidence type="ECO:0000259" key="8">
    <source>
        <dbReference type="PROSITE" id="PS51233"/>
    </source>
</evidence>
<dbReference type="InterPro" id="IPR001846">
    <property type="entry name" value="VWF_type-D"/>
</dbReference>
<keyword evidence="2" id="KW-0964">Secreted</keyword>
<dbReference type="InterPro" id="IPR036084">
    <property type="entry name" value="Ser_inhib-like_sf"/>
</dbReference>
<feature type="domain" description="VWFC" evidence="7">
    <location>
        <begin position="161"/>
        <end position="222"/>
    </location>
</feature>
<dbReference type="Pfam" id="PF01826">
    <property type="entry name" value="TIL"/>
    <property type="match status" value="1"/>
</dbReference>
<feature type="domain" description="VWFC" evidence="7">
    <location>
        <begin position="295"/>
        <end position="356"/>
    </location>
</feature>
<evidence type="ECO:0000256" key="2">
    <source>
        <dbReference type="ARBA" id="ARBA00022525"/>
    </source>
</evidence>
<dbReference type="InterPro" id="IPR001007">
    <property type="entry name" value="VWF_dom"/>
</dbReference>
<dbReference type="GO" id="GO:0005576">
    <property type="term" value="C:extracellular region"/>
    <property type="evidence" value="ECO:0007669"/>
    <property type="project" value="UniProtKB-SubCell"/>
</dbReference>
<dbReference type="SMART" id="SM00832">
    <property type="entry name" value="C8"/>
    <property type="match status" value="1"/>
</dbReference>
<protein>
    <recommendedName>
        <fullName evidence="11">BMP-binding endothelial regulator protein</fullName>
    </recommendedName>
</protein>
<evidence type="ECO:0000259" key="7">
    <source>
        <dbReference type="PROSITE" id="PS50184"/>
    </source>
</evidence>
<dbReference type="Pfam" id="PF00094">
    <property type="entry name" value="VWD"/>
    <property type="match status" value="1"/>
</dbReference>
<evidence type="ECO:0000256" key="1">
    <source>
        <dbReference type="ARBA" id="ARBA00004613"/>
    </source>
</evidence>
<dbReference type="Proteomes" id="UP000828390">
    <property type="component" value="Unassembled WGS sequence"/>
</dbReference>
<feature type="domain" description="VWFD" evidence="8">
    <location>
        <begin position="360"/>
        <end position="534"/>
    </location>
</feature>
<dbReference type="PROSITE" id="PS50184">
    <property type="entry name" value="VWFC_2"/>
    <property type="match status" value="3"/>
</dbReference>
<dbReference type="InterPro" id="IPR014853">
    <property type="entry name" value="VWF/SSPO/ZAN-like_Cys-rich_dom"/>
</dbReference>
<dbReference type="Gene3D" id="2.10.70.10">
    <property type="entry name" value="Complement Module, domain 1"/>
    <property type="match status" value="1"/>
</dbReference>
<dbReference type="FunFam" id="2.10.25.10:FF:000055">
    <property type="entry name" value="alpha-tectorin isoform X1"/>
    <property type="match status" value="1"/>
</dbReference>
<dbReference type="SMART" id="SM00214">
    <property type="entry name" value="VWC"/>
    <property type="match status" value="4"/>
</dbReference>
<dbReference type="Pfam" id="PF00093">
    <property type="entry name" value="VWC"/>
    <property type="match status" value="3"/>
</dbReference>
<comment type="subcellular location">
    <subcellularLocation>
        <location evidence="1">Secreted</location>
    </subcellularLocation>
</comment>
<reference evidence="9" key="1">
    <citation type="journal article" date="2019" name="bioRxiv">
        <title>The Genome of the Zebra Mussel, Dreissena polymorpha: A Resource for Invasive Species Research.</title>
        <authorList>
            <person name="McCartney M.A."/>
            <person name="Auch B."/>
            <person name="Kono T."/>
            <person name="Mallez S."/>
            <person name="Zhang Y."/>
            <person name="Obille A."/>
            <person name="Becker A."/>
            <person name="Abrahante J.E."/>
            <person name="Garbe J."/>
            <person name="Badalamenti J.P."/>
            <person name="Herman A."/>
            <person name="Mangelson H."/>
            <person name="Liachko I."/>
            <person name="Sullivan S."/>
            <person name="Sone E.D."/>
            <person name="Koren S."/>
            <person name="Silverstein K.A.T."/>
            <person name="Beckman K.B."/>
            <person name="Gohl D.M."/>
        </authorList>
    </citation>
    <scope>NUCLEOTIDE SEQUENCE</scope>
    <source>
        <strain evidence="9">Duluth1</strain>
        <tissue evidence="9">Whole animal</tissue>
    </source>
</reference>
<dbReference type="Gene3D" id="6.20.200.20">
    <property type="match status" value="4"/>
</dbReference>
<dbReference type="Gene3D" id="2.10.25.10">
    <property type="entry name" value="Laminin"/>
    <property type="match status" value="1"/>
</dbReference>
<gene>
    <name evidence="9" type="ORF">DPMN_186135</name>
</gene>
<dbReference type="SMART" id="SM00215">
    <property type="entry name" value="VWC_out"/>
    <property type="match status" value="2"/>
</dbReference>
<feature type="domain" description="VWFC" evidence="7">
    <location>
        <begin position="233"/>
        <end position="292"/>
    </location>
</feature>
<keyword evidence="10" id="KW-1185">Reference proteome</keyword>
<dbReference type="EMBL" id="JAIWYP010000010">
    <property type="protein sequence ID" value="KAH3751568.1"/>
    <property type="molecule type" value="Genomic_DNA"/>
</dbReference>
<dbReference type="PANTHER" id="PTHR46698:SF4">
    <property type="entry name" value="CROSSVEINLESS 2"/>
    <property type="match status" value="1"/>
</dbReference>
<keyword evidence="6" id="KW-0812">Transmembrane</keyword>
<evidence type="ECO:0000256" key="6">
    <source>
        <dbReference type="SAM" id="Phobius"/>
    </source>
</evidence>
<keyword evidence="6" id="KW-0472">Membrane</keyword>
<keyword evidence="4" id="KW-0677">Repeat</keyword>
<dbReference type="Pfam" id="PF08742">
    <property type="entry name" value="C8"/>
    <property type="match status" value="1"/>
</dbReference>
<dbReference type="PANTHER" id="PTHR46698">
    <property type="entry name" value="CROSSVEINLESS 2"/>
    <property type="match status" value="1"/>
</dbReference>
<dbReference type="AlphaFoldDB" id="A0A9D4I937"/>
<dbReference type="PROSITE" id="PS01208">
    <property type="entry name" value="VWFC_1"/>
    <property type="match status" value="1"/>
</dbReference>
<comment type="caution">
    <text evidence="9">The sequence shown here is derived from an EMBL/GenBank/DDBJ whole genome shotgun (WGS) entry which is preliminary data.</text>
</comment>
<evidence type="ECO:0000256" key="5">
    <source>
        <dbReference type="ARBA" id="ARBA00023157"/>
    </source>
</evidence>
<keyword evidence="5" id="KW-1015">Disulfide bond</keyword>
<reference evidence="9" key="2">
    <citation type="submission" date="2020-11" db="EMBL/GenBank/DDBJ databases">
        <authorList>
            <person name="McCartney M.A."/>
            <person name="Auch B."/>
            <person name="Kono T."/>
            <person name="Mallez S."/>
            <person name="Becker A."/>
            <person name="Gohl D.M."/>
            <person name="Silverstein K.A.T."/>
            <person name="Koren S."/>
            <person name="Bechman K.B."/>
            <person name="Herman A."/>
            <person name="Abrahante J.E."/>
            <person name="Garbe J."/>
        </authorList>
    </citation>
    <scope>NUCLEOTIDE SEQUENCE</scope>
    <source>
        <strain evidence="9">Duluth1</strain>
        <tissue evidence="9">Whole animal</tissue>
    </source>
</reference>
<dbReference type="OrthoDB" id="6019304at2759"/>
<dbReference type="SUPFAM" id="SSF57603">
    <property type="entry name" value="FnI-like domain"/>
    <property type="match status" value="4"/>
</dbReference>
<evidence type="ECO:0000256" key="4">
    <source>
        <dbReference type="ARBA" id="ARBA00022737"/>
    </source>
</evidence>
<accession>A0A9D4I937</accession>
<evidence type="ECO:0000313" key="9">
    <source>
        <dbReference type="EMBL" id="KAH3751568.1"/>
    </source>
</evidence>
<feature type="transmembrane region" description="Helical" evidence="6">
    <location>
        <begin position="12"/>
        <end position="30"/>
    </location>
</feature>
<sequence>MVTKCDGLSKPTVGIIKLVCILLLLDMGFFKISSGQLSGSFATCKTEGAPVYIPMVSDNPCISCVCENKIVKCTQTKCPSTEGCYVILFDDFRQERKCCDVCKGCSLNGTSYESGSRWTDPRDTCRTYECKASVITRSSTQCYTPCSNPSPVPGQCCPSCQGCYFDGRHFREGERFNLSTDMCVQCACEGGSVTCQKQQCPVLNCPEDAIYSVPEDCCPRCRGERRIFNLPGGRCFFQKKIYSNERHFRSDKCTRCQCKDGTSICERESCPHLPCPQDQQLPVPGSCCRMCPEKQHCLHEVTVYAHGQQWEPDTCTTCDCDDGVTHCQTQHCNNALWCPHGYTLQFDDSECCPKCVETRATCTVYGDPHYRTFDNKMYNFQGPCKYILTEECLRQTFSVRVRNDARTSSSFTWTKMVVIFLEDIRINLLQKKRVKVNKKRVYLPYKHNEIPSFTIVEAAHMVVFNWSTDLTVTWDGDSFVEVSISSRYKRKMCGLCGNFNGLEFDDFIGKDGRQYLTGEEFGDTWRYGTRSACVIKPEVPTESHCGNDSVAALHAKKECSFLLGPVFHNCRKVVDVRPYYSSCLTDTCECPKDRRCECEAFRAYSRACAQHDVNIDWETIAPCAAESRCPIGSMFKKCATPCPKTCENFNKIEPCLKPCVRACQCRSGLVLHDNACILPSSCPAR</sequence>
<dbReference type="SMART" id="SM00216">
    <property type="entry name" value="VWD"/>
    <property type="match status" value="1"/>
</dbReference>
<dbReference type="PROSITE" id="PS51233">
    <property type="entry name" value="VWFD"/>
    <property type="match status" value="1"/>
</dbReference>
<proteinExistence type="predicted"/>
<name>A0A9D4I937_DREPO</name>
<organism evidence="9 10">
    <name type="scientific">Dreissena polymorpha</name>
    <name type="common">Zebra mussel</name>
    <name type="synonym">Mytilus polymorpha</name>
    <dbReference type="NCBI Taxonomy" id="45954"/>
    <lineage>
        <taxon>Eukaryota</taxon>
        <taxon>Metazoa</taxon>
        <taxon>Spiralia</taxon>
        <taxon>Lophotrochozoa</taxon>
        <taxon>Mollusca</taxon>
        <taxon>Bivalvia</taxon>
        <taxon>Autobranchia</taxon>
        <taxon>Heteroconchia</taxon>
        <taxon>Euheterodonta</taxon>
        <taxon>Imparidentia</taxon>
        <taxon>Neoheterodontei</taxon>
        <taxon>Myida</taxon>
        <taxon>Dreissenoidea</taxon>
        <taxon>Dreissenidae</taxon>
        <taxon>Dreissena</taxon>
    </lineage>
</organism>
<dbReference type="CDD" id="cd19941">
    <property type="entry name" value="TIL"/>
    <property type="match status" value="1"/>
</dbReference>
<dbReference type="InterPro" id="IPR052424">
    <property type="entry name" value="Kielin_Chordin-BMP_Reg"/>
</dbReference>
<dbReference type="SUPFAM" id="SSF57567">
    <property type="entry name" value="Serine protease inhibitors"/>
    <property type="match status" value="1"/>
</dbReference>
<evidence type="ECO:0000313" key="10">
    <source>
        <dbReference type="Proteomes" id="UP000828390"/>
    </source>
</evidence>
<evidence type="ECO:0000256" key="3">
    <source>
        <dbReference type="ARBA" id="ARBA00022729"/>
    </source>
</evidence>